<evidence type="ECO:0000256" key="1">
    <source>
        <dbReference type="ARBA" id="ARBA00022723"/>
    </source>
</evidence>
<dbReference type="GeneID" id="110789603"/>
<evidence type="ECO:0000313" key="8">
    <source>
        <dbReference type="RefSeq" id="XP_056691513.1"/>
    </source>
</evidence>
<dbReference type="InterPro" id="IPR018289">
    <property type="entry name" value="MULE_transposase_dom"/>
</dbReference>
<feature type="region of interest" description="Disordered" evidence="5">
    <location>
        <begin position="857"/>
        <end position="892"/>
    </location>
</feature>
<keyword evidence="2 4" id="KW-0863">Zinc-finger</keyword>
<feature type="region of interest" description="Disordered" evidence="5">
    <location>
        <begin position="974"/>
        <end position="1031"/>
    </location>
</feature>
<keyword evidence="7" id="KW-1185">Reference proteome</keyword>
<dbReference type="Pfam" id="PF03108">
    <property type="entry name" value="DBD_Tnp_Mut"/>
    <property type="match status" value="1"/>
</dbReference>
<dbReference type="Pfam" id="PF10551">
    <property type="entry name" value="MULE"/>
    <property type="match status" value="1"/>
</dbReference>
<feature type="compositionally biased region" description="Gly residues" evidence="5">
    <location>
        <begin position="1009"/>
        <end position="1031"/>
    </location>
</feature>
<feature type="compositionally biased region" description="Gly residues" evidence="5">
    <location>
        <begin position="987"/>
        <end position="1001"/>
    </location>
</feature>
<dbReference type="RefSeq" id="XP_056691513.1">
    <property type="nucleotide sequence ID" value="XM_056835535.1"/>
</dbReference>
<organism evidence="7 8">
    <name type="scientific">Spinacia oleracea</name>
    <name type="common">Spinach</name>
    <dbReference type="NCBI Taxonomy" id="3562"/>
    <lineage>
        <taxon>Eukaryota</taxon>
        <taxon>Viridiplantae</taxon>
        <taxon>Streptophyta</taxon>
        <taxon>Embryophyta</taxon>
        <taxon>Tracheophyta</taxon>
        <taxon>Spermatophyta</taxon>
        <taxon>Magnoliopsida</taxon>
        <taxon>eudicotyledons</taxon>
        <taxon>Gunneridae</taxon>
        <taxon>Pentapetalae</taxon>
        <taxon>Caryophyllales</taxon>
        <taxon>Chenopodiaceae</taxon>
        <taxon>Chenopodioideae</taxon>
        <taxon>Anserineae</taxon>
        <taxon>Spinacia</taxon>
    </lineage>
</organism>
<feature type="region of interest" description="Disordered" evidence="5">
    <location>
        <begin position="276"/>
        <end position="326"/>
    </location>
</feature>
<reference evidence="7" key="1">
    <citation type="journal article" date="2021" name="Nat. Commun.">
        <title>Genomic analyses provide insights into spinach domestication and the genetic basis of agronomic traits.</title>
        <authorList>
            <person name="Cai X."/>
            <person name="Sun X."/>
            <person name="Xu C."/>
            <person name="Sun H."/>
            <person name="Wang X."/>
            <person name="Ge C."/>
            <person name="Zhang Z."/>
            <person name="Wang Q."/>
            <person name="Fei Z."/>
            <person name="Jiao C."/>
            <person name="Wang Q."/>
        </authorList>
    </citation>
    <scope>NUCLEOTIDE SEQUENCE [LARGE SCALE GENOMIC DNA]</scope>
    <source>
        <strain evidence="7">cv. Varoflay</strain>
    </source>
</reference>
<dbReference type="PANTHER" id="PTHR31973:SF197">
    <property type="entry name" value="SWIM-TYPE DOMAIN-CONTAINING PROTEIN"/>
    <property type="match status" value="1"/>
</dbReference>
<evidence type="ECO:0000256" key="3">
    <source>
        <dbReference type="ARBA" id="ARBA00022833"/>
    </source>
</evidence>
<dbReference type="InterPro" id="IPR007527">
    <property type="entry name" value="Znf_SWIM"/>
</dbReference>
<feature type="compositionally biased region" description="Polar residues" evidence="5">
    <location>
        <begin position="139"/>
        <end position="156"/>
    </location>
</feature>
<dbReference type="InterPro" id="IPR058594">
    <property type="entry name" value="PB1-like_dom_pln"/>
</dbReference>
<keyword evidence="3" id="KW-0862">Zinc</keyword>
<protein>
    <recommendedName>
        <fullName evidence="6">SWIM-type domain-containing protein</fullName>
    </recommendedName>
</protein>
<dbReference type="InterPro" id="IPR004332">
    <property type="entry name" value="Transposase_MuDR"/>
</dbReference>
<dbReference type="Pfam" id="PF04434">
    <property type="entry name" value="SWIM"/>
    <property type="match status" value="1"/>
</dbReference>
<feature type="compositionally biased region" description="Low complexity" evidence="5">
    <location>
        <begin position="935"/>
        <end position="950"/>
    </location>
</feature>
<evidence type="ECO:0000256" key="4">
    <source>
        <dbReference type="PROSITE-ProRule" id="PRU00325"/>
    </source>
</evidence>
<feature type="compositionally biased region" description="Acidic residues" evidence="5">
    <location>
        <begin position="298"/>
        <end position="307"/>
    </location>
</feature>
<feature type="domain" description="SWIM-type" evidence="6">
    <location>
        <begin position="778"/>
        <end position="819"/>
    </location>
</feature>
<sequence>MMEAGKLITLKIWHSGSFKKKGSVLEFVGGGYKTFEVDTDEMCWWYLVELVEKCGKVLKEVDHVYYMEPRTTSYEKGLKRVFTDADCRVLMEYAKEMRCVDCYVVPSVEVPRFLQLLVVGIHPTPSPEVVKKLTPKRAPQNNTNMKAPPSKSAQLSQSNLDELNVVVAQQEKETYPAYELDNEYDADEEYEVDDCTYDDIGDEWKDELEGSCDALAAQEIEEALVEDVIHSDGDTEDDEYKESRKNLRSWNADILKIARQLQNDVEDGKLLGQVASPQAQAQAQPQPQQGTTHQSDDLCSEYEESEDEIHTPGESEDDDFSGKRRRSKTVVVNASTDFTELRWTVGIRFPNRVEFRDCVARYAIAQGRNLTFSVSDKNRQQRLGVRCIPGCPFRMYASWESSRACFVVKSVDHQHTCTRNMKANRQLKTTWLAKQFLEIFKSRPHWPAAEICETVRRAYKVLVSRWFAYRVKYHAHRMLHGSMKEHYTKVGRYLEALKQLNPNTYFKLETDPKTNSPTFQRLFCCFDGVKQGWVGCRKVLCVDGCFLKTFLGGMLLSAVGRDANEQMYPLAWAVVEGENNDSWQWFVSHLKIALGENDGAGWTIISDEHQGILNAVAQELPEAEHRHCARHIFANWHKNFKGDEMKLLFWKCAKAYNEADYDDAIEEMEQVDPGAVVSFKSYQPKLFCRAFVKPDTKCDVILSNMAETWNGYIIKARNKHLIYMLEDIRSAVMQRMVLKREEGEKRTSAICPRVQQKLEKEKEHAANCMVLPSGPNLFQVSYYMDTLSVDLDAKSCTCKKWDLSGIPCRHAVAAIFYLHNNAEDYVHGWYKRNTFLNIYSGTISPCTGERHWPKVELPLDPPPIKIGPGRPRINRRRGPHEDPKKSGKLTKHGVQMSCSVCRSVNHNKRRCPEKDKVVEPSAKRPRGRPRKNGDASNNATTTVPTTTTTSVTNAATAISTTTATTCSRATATNIAHHDATAEPTRTGRGGRVIRGGRGSRGGGRDNRGGRGSRGGRGGRGSRGGNSGRGRAIGVGVIVDTDGNSFVGSCSQTSFVATTPPP</sequence>
<feature type="region of interest" description="Disordered" evidence="5">
    <location>
        <begin position="134"/>
        <end position="156"/>
    </location>
</feature>
<reference evidence="8" key="2">
    <citation type="submission" date="2025-08" db="UniProtKB">
        <authorList>
            <consortium name="RefSeq"/>
        </authorList>
    </citation>
    <scope>IDENTIFICATION</scope>
    <source>
        <tissue evidence="8">Leaf</tissue>
    </source>
</reference>
<dbReference type="Pfam" id="PF26130">
    <property type="entry name" value="PB1-like"/>
    <property type="match status" value="1"/>
</dbReference>
<dbReference type="Proteomes" id="UP000813463">
    <property type="component" value="Chromosome 2"/>
</dbReference>
<name>A0ABM3R7D1_SPIOL</name>
<dbReference type="SMART" id="SM00575">
    <property type="entry name" value="ZnF_PMZ"/>
    <property type="match status" value="1"/>
</dbReference>
<evidence type="ECO:0000256" key="5">
    <source>
        <dbReference type="SAM" id="MobiDB-lite"/>
    </source>
</evidence>
<evidence type="ECO:0000313" key="7">
    <source>
        <dbReference type="Proteomes" id="UP000813463"/>
    </source>
</evidence>
<feature type="compositionally biased region" description="Low complexity" evidence="5">
    <location>
        <begin position="277"/>
        <end position="289"/>
    </location>
</feature>
<dbReference type="PANTHER" id="PTHR31973">
    <property type="entry name" value="POLYPROTEIN, PUTATIVE-RELATED"/>
    <property type="match status" value="1"/>
</dbReference>
<dbReference type="PROSITE" id="PS50966">
    <property type="entry name" value="ZF_SWIM"/>
    <property type="match status" value="1"/>
</dbReference>
<feature type="compositionally biased region" description="Basic and acidic residues" evidence="5">
    <location>
        <begin position="910"/>
        <end position="922"/>
    </location>
</feature>
<gene>
    <name evidence="8" type="primary">LOC110789603</name>
</gene>
<keyword evidence="1" id="KW-0479">Metal-binding</keyword>
<feature type="region of interest" description="Disordered" evidence="5">
    <location>
        <begin position="909"/>
        <end position="950"/>
    </location>
</feature>
<evidence type="ECO:0000256" key="2">
    <source>
        <dbReference type="ARBA" id="ARBA00022771"/>
    </source>
</evidence>
<proteinExistence type="predicted"/>
<evidence type="ECO:0000259" key="6">
    <source>
        <dbReference type="PROSITE" id="PS50966"/>
    </source>
</evidence>
<dbReference type="InterPro" id="IPR006564">
    <property type="entry name" value="Znf_PMZ"/>
</dbReference>
<accession>A0ABM3R7D1</accession>